<dbReference type="AlphaFoldDB" id="A0AAW0QVF6"/>
<keyword evidence="4" id="KW-1133">Transmembrane helix</keyword>
<dbReference type="PROSITE" id="PS51212">
    <property type="entry name" value="WSC"/>
    <property type="match status" value="1"/>
</dbReference>
<evidence type="ECO:0000256" key="5">
    <source>
        <dbReference type="ARBA" id="ARBA00023136"/>
    </source>
</evidence>
<evidence type="ECO:0000256" key="2">
    <source>
        <dbReference type="ARBA" id="ARBA00022692"/>
    </source>
</evidence>
<dbReference type="Pfam" id="PF01822">
    <property type="entry name" value="WSC"/>
    <property type="match status" value="1"/>
</dbReference>
<keyword evidence="6" id="KW-0325">Glycoprotein</keyword>
<dbReference type="GO" id="GO:0005886">
    <property type="term" value="C:plasma membrane"/>
    <property type="evidence" value="ECO:0007669"/>
    <property type="project" value="TreeGrafter"/>
</dbReference>
<feature type="domain" description="WSC" evidence="8">
    <location>
        <begin position="40"/>
        <end position="138"/>
    </location>
</feature>
<gene>
    <name evidence="9" type="ORF">PG999_006528</name>
</gene>
<evidence type="ECO:0000256" key="3">
    <source>
        <dbReference type="ARBA" id="ARBA00022729"/>
    </source>
</evidence>
<comment type="caution">
    <text evidence="9">The sequence shown here is derived from an EMBL/GenBank/DDBJ whole genome shotgun (WGS) entry which is preliminary data.</text>
</comment>
<evidence type="ECO:0000259" key="8">
    <source>
        <dbReference type="PROSITE" id="PS51212"/>
    </source>
</evidence>
<evidence type="ECO:0000313" key="9">
    <source>
        <dbReference type="EMBL" id="KAK8114459.1"/>
    </source>
</evidence>
<protein>
    <recommendedName>
        <fullName evidence="8">WSC domain-containing protein</fullName>
    </recommendedName>
</protein>
<dbReference type="InterPro" id="IPR002889">
    <property type="entry name" value="WSC_carb-bd"/>
</dbReference>
<evidence type="ECO:0000256" key="7">
    <source>
        <dbReference type="SAM" id="SignalP"/>
    </source>
</evidence>
<accession>A0AAW0QVF6</accession>
<name>A0AAW0QVF6_9PEZI</name>
<dbReference type="PANTHER" id="PTHR24269">
    <property type="entry name" value="KREMEN PROTEIN"/>
    <property type="match status" value="1"/>
</dbReference>
<feature type="signal peptide" evidence="7">
    <location>
        <begin position="1"/>
        <end position="29"/>
    </location>
</feature>
<evidence type="ECO:0000256" key="6">
    <source>
        <dbReference type="ARBA" id="ARBA00023180"/>
    </source>
</evidence>
<dbReference type="SMART" id="SM00321">
    <property type="entry name" value="WSC"/>
    <property type="match status" value="1"/>
</dbReference>
<proteinExistence type="predicted"/>
<keyword evidence="2" id="KW-0812">Transmembrane</keyword>
<sequence>MFTAMKTSIMALSFSTLVMIALYSSATAAADLAIFNGSSKFIYGGCFTETQGLNGSHSGRALKDTSEVGPNNMTVPICLDFCAKYKFAGLQWSRECWCANELNTRSTKQNDSDCDMACAGDVGVVCGGNLKLSVYNSTVTSSASMTFSPPTMRSPTTSMDHKNAAAMTVTAIWAVLFARGMAISLAAL</sequence>
<keyword evidence="10" id="KW-1185">Reference proteome</keyword>
<keyword evidence="5" id="KW-0472">Membrane</keyword>
<dbReference type="EMBL" id="JAQQWP010000006">
    <property type="protein sequence ID" value="KAK8114459.1"/>
    <property type="molecule type" value="Genomic_DNA"/>
</dbReference>
<dbReference type="InterPro" id="IPR051836">
    <property type="entry name" value="Kremen_rcpt"/>
</dbReference>
<keyword evidence="3 7" id="KW-0732">Signal</keyword>
<evidence type="ECO:0000256" key="1">
    <source>
        <dbReference type="ARBA" id="ARBA00004167"/>
    </source>
</evidence>
<feature type="chain" id="PRO_5044001862" description="WSC domain-containing protein" evidence="7">
    <location>
        <begin position="30"/>
        <end position="188"/>
    </location>
</feature>
<evidence type="ECO:0000313" key="10">
    <source>
        <dbReference type="Proteomes" id="UP001392437"/>
    </source>
</evidence>
<evidence type="ECO:0000256" key="4">
    <source>
        <dbReference type="ARBA" id="ARBA00022989"/>
    </source>
</evidence>
<dbReference type="PANTHER" id="PTHR24269:SF16">
    <property type="entry name" value="PROTEIN SLG1"/>
    <property type="match status" value="1"/>
</dbReference>
<organism evidence="9 10">
    <name type="scientific">Apiospora kogelbergensis</name>
    <dbReference type="NCBI Taxonomy" id="1337665"/>
    <lineage>
        <taxon>Eukaryota</taxon>
        <taxon>Fungi</taxon>
        <taxon>Dikarya</taxon>
        <taxon>Ascomycota</taxon>
        <taxon>Pezizomycotina</taxon>
        <taxon>Sordariomycetes</taxon>
        <taxon>Xylariomycetidae</taxon>
        <taxon>Amphisphaeriales</taxon>
        <taxon>Apiosporaceae</taxon>
        <taxon>Apiospora</taxon>
    </lineage>
</organism>
<dbReference type="Proteomes" id="UP001392437">
    <property type="component" value="Unassembled WGS sequence"/>
</dbReference>
<reference evidence="9 10" key="1">
    <citation type="submission" date="2023-01" db="EMBL/GenBank/DDBJ databases">
        <title>Analysis of 21 Apiospora genomes using comparative genomics revels a genus with tremendous synthesis potential of carbohydrate active enzymes and secondary metabolites.</title>
        <authorList>
            <person name="Sorensen T."/>
        </authorList>
    </citation>
    <scope>NUCLEOTIDE SEQUENCE [LARGE SCALE GENOMIC DNA]</scope>
    <source>
        <strain evidence="9 10">CBS 117206</strain>
    </source>
</reference>
<comment type="subcellular location">
    <subcellularLocation>
        <location evidence="1">Membrane</location>
        <topology evidence="1">Single-pass membrane protein</topology>
    </subcellularLocation>
</comment>